<dbReference type="Gene3D" id="1.10.287.950">
    <property type="entry name" value="Methyl-accepting chemotaxis protein"/>
    <property type="match status" value="1"/>
</dbReference>
<dbReference type="RefSeq" id="WP_377307380.1">
    <property type="nucleotide sequence ID" value="NZ_JBHSBD010000127.1"/>
</dbReference>
<keyword evidence="4" id="KW-1133">Transmembrane helix</keyword>
<dbReference type="SMART" id="SM00283">
    <property type="entry name" value="MA"/>
    <property type="match status" value="1"/>
</dbReference>
<dbReference type="CDD" id="cd11386">
    <property type="entry name" value="MCP_signal"/>
    <property type="match status" value="1"/>
</dbReference>
<dbReference type="InterPro" id="IPR004089">
    <property type="entry name" value="MCPsignal_dom"/>
</dbReference>
<protein>
    <submittedName>
        <fullName evidence="7">Methyl-accepting chemotaxis protein</fullName>
    </submittedName>
</protein>
<dbReference type="PROSITE" id="PS50111">
    <property type="entry name" value="CHEMOTAXIS_TRANSDUC_2"/>
    <property type="match status" value="1"/>
</dbReference>
<gene>
    <name evidence="7" type="ORF">ACFOVS_22690</name>
</gene>
<evidence type="ECO:0000313" key="7">
    <source>
        <dbReference type="EMBL" id="MFC3970881.1"/>
    </source>
</evidence>
<evidence type="ECO:0000256" key="3">
    <source>
        <dbReference type="PROSITE-ProRule" id="PRU00284"/>
    </source>
</evidence>
<name>A0ABV8EHI8_9HYPH</name>
<feature type="domain" description="HAMP" evidence="6">
    <location>
        <begin position="505"/>
        <end position="557"/>
    </location>
</feature>
<dbReference type="PROSITE" id="PS50885">
    <property type="entry name" value="HAMP"/>
    <property type="match status" value="2"/>
</dbReference>
<dbReference type="Gene3D" id="1.10.8.500">
    <property type="entry name" value="HAMP domain in histidine kinase"/>
    <property type="match status" value="1"/>
</dbReference>
<feature type="domain" description="Methyl-accepting transducer" evidence="5">
    <location>
        <begin position="562"/>
        <end position="791"/>
    </location>
</feature>
<proteinExistence type="inferred from homology"/>
<dbReference type="InterPro" id="IPR004090">
    <property type="entry name" value="Chemotax_Me-accpt_rcpt"/>
</dbReference>
<organism evidence="7 8">
    <name type="scientific">Rhizobium lemnae</name>
    <dbReference type="NCBI Taxonomy" id="1214924"/>
    <lineage>
        <taxon>Bacteria</taxon>
        <taxon>Pseudomonadati</taxon>
        <taxon>Pseudomonadota</taxon>
        <taxon>Alphaproteobacteria</taxon>
        <taxon>Hyphomicrobiales</taxon>
        <taxon>Rhizobiaceae</taxon>
        <taxon>Rhizobium/Agrobacterium group</taxon>
        <taxon>Rhizobium</taxon>
    </lineage>
</organism>
<reference evidence="8" key="1">
    <citation type="journal article" date="2019" name="Int. J. Syst. Evol. Microbiol.">
        <title>The Global Catalogue of Microorganisms (GCM) 10K type strain sequencing project: providing services to taxonomists for standard genome sequencing and annotation.</title>
        <authorList>
            <consortium name="The Broad Institute Genomics Platform"/>
            <consortium name="The Broad Institute Genome Sequencing Center for Infectious Disease"/>
            <person name="Wu L."/>
            <person name="Ma J."/>
        </authorList>
    </citation>
    <scope>NUCLEOTIDE SEQUENCE [LARGE SCALE GENOMIC DNA]</scope>
    <source>
        <strain evidence="8">TBRC 5781</strain>
    </source>
</reference>
<dbReference type="PANTHER" id="PTHR43531">
    <property type="entry name" value="PROTEIN ICFG"/>
    <property type="match status" value="1"/>
</dbReference>
<evidence type="ECO:0000256" key="2">
    <source>
        <dbReference type="ARBA" id="ARBA00029447"/>
    </source>
</evidence>
<dbReference type="InterPro" id="IPR003660">
    <property type="entry name" value="HAMP_dom"/>
</dbReference>
<evidence type="ECO:0000259" key="5">
    <source>
        <dbReference type="PROSITE" id="PS50111"/>
    </source>
</evidence>
<keyword evidence="4" id="KW-0812">Transmembrane</keyword>
<dbReference type="Pfam" id="PF00015">
    <property type="entry name" value="MCPsignal"/>
    <property type="match status" value="1"/>
</dbReference>
<comment type="caution">
    <text evidence="7">The sequence shown here is derived from an EMBL/GenBank/DDBJ whole genome shotgun (WGS) entry which is preliminary data.</text>
</comment>
<evidence type="ECO:0000313" key="8">
    <source>
        <dbReference type="Proteomes" id="UP001595697"/>
    </source>
</evidence>
<dbReference type="Proteomes" id="UP001595697">
    <property type="component" value="Unassembled WGS sequence"/>
</dbReference>
<keyword evidence="3" id="KW-0807">Transducer</keyword>
<sequence>MIVGLAAFTFFTGNMVSRKVQGTGASVTELSAFKQAYSEMSDYLNDTTIERRDQLKARLSARSEQISRMRNAYTGTEMDSVLGEIETAINSLLPRVDELWDLHQRTVGGQRHVQEQIDLIKVAAATIHEFIAQSNVELSRLNESAKGQMTSAERLTDASKDLRAIFDQIENAGDGQSLALVLKSRERRILRTEARLADAMPSDEAEFSNMLRERLKKLASFAPKDDQEVVDDTTLTMARQLSQELAVDLDRLDAVAATIAQSSFRQFAALGAHIQDGMAIALFQTRVNVAVNETVLELTTLMGEPTSDQASRVLESLKKMQSALSSVPGVAAAGQLRSLAQAVVEPGVASSETVFDLVKLEGMRAETFLSTAEIIDRAWAKIVAFAETQGEATRQVTERSTVLSLGTAAIAVVFSIFATFALLVSIRRPLRKLTETMKGVASGQLETEIIGTDRGDEIGAMARALGIFRSNAVEKRRFEAEAVENRKLAEAERQAADRDREAAARDIRHAIDALASGLTSVSRGELNCFVETPFAGNLDEIRLTFNAAVADMRNTLARVQETAFSVNEKSRILSSGAHDSAKQTEQQASSLEETAATIDEMTQNVTRSSDLALQTDRMATEILADVRTSGEVVAQAVHSMERISEASKKITQIIDLIDAIAFQTNLLALNAGVEAARAGEAGKGFAVVAQEVRELAQRSATAAKEISQLVGYAEQEVAGGVKSVDQTRNFIHRMNGRIMEISRSVSEIASASRDQATGLQQVNAAVGSMDQLTQRNAANAQEIHSASIALERDVYELSTMLARFQLGVDQSVAEGSAHTSPSYSRLYSSYH</sequence>
<dbReference type="PRINTS" id="PR00260">
    <property type="entry name" value="CHEMTRNSDUCR"/>
</dbReference>
<dbReference type="SUPFAM" id="SSF158472">
    <property type="entry name" value="HAMP domain-like"/>
    <property type="match status" value="1"/>
</dbReference>
<accession>A0ABV8EHI8</accession>
<evidence type="ECO:0000259" key="6">
    <source>
        <dbReference type="PROSITE" id="PS50885"/>
    </source>
</evidence>
<dbReference type="Pfam" id="PF00672">
    <property type="entry name" value="HAMP"/>
    <property type="match status" value="1"/>
</dbReference>
<dbReference type="SUPFAM" id="SSF58104">
    <property type="entry name" value="Methyl-accepting chemotaxis protein (MCP) signaling domain"/>
    <property type="match status" value="1"/>
</dbReference>
<feature type="domain" description="HAMP" evidence="6">
    <location>
        <begin position="424"/>
        <end position="477"/>
    </location>
</feature>
<keyword evidence="1" id="KW-0145">Chemotaxis</keyword>
<dbReference type="CDD" id="cd06225">
    <property type="entry name" value="HAMP"/>
    <property type="match status" value="1"/>
</dbReference>
<dbReference type="SMART" id="SM00304">
    <property type="entry name" value="HAMP"/>
    <property type="match status" value="2"/>
</dbReference>
<keyword evidence="8" id="KW-1185">Reference proteome</keyword>
<comment type="similarity">
    <text evidence="2">Belongs to the methyl-accepting chemotaxis (MCP) protein family.</text>
</comment>
<dbReference type="EMBL" id="JBHSBD010000127">
    <property type="protein sequence ID" value="MFC3970881.1"/>
    <property type="molecule type" value="Genomic_DNA"/>
</dbReference>
<evidence type="ECO:0000256" key="4">
    <source>
        <dbReference type="SAM" id="Phobius"/>
    </source>
</evidence>
<keyword evidence="4" id="KW-0472">Membrane</keyword>
<dbReference type="PANTHER" id="PTHR43531:SF11">
    <property type="entry name" value="METHYL-ACCEPTING CHEMOTAXIS PROTEIN 3"/>
    <property type="match status" value="1"/>
</dbReference>
<feature type="transmembrane region" description="Helical" evidence="4">
    <location>
        <begin position="402"/>
        <end position="424"/>
    </location>
</feature>
<dbReference type="InterPro" id="IPR051310">
    <property type="entry name" value="MCP_chemotaxis"/>
</dbReference>
<evidence type="ECO:0000256" key="1">
    <source>
        <dbReference type="ARBA" id="ARBA00022500"/>
    </source>
</evidence>